<dbReference type="AlphaFoldDB" id="A0A1F6Y4K0"/>
<reference evidence="1 2" key="1">
    <citation type="journal article" date="2016" name="Nat. Commun.">
        <title>Thousands of microbial genomes shed light on interconnected biogeochemical processes in an aquifer system.</title>
        <authorList>
            <person name="Anantharaman K."/>
            <person name="Brown C.T."/>
            <person name="Hug L.A."/>
            <person name="Sharon I."/>
            <person name="Castelle C.J."/>
            <person name="Probst A.J."/>
            <person name="Thomas B.C."/>
            <person name="Singh A."/>
            <person name="Wilkins M.J."/>
            <person name="Karaoz U."/>
            <person name="Brodie E.L."/>
            <person name="Williams K.H."/>
            <person name="Hubbard S.S."/>
            <person name="Banfield J.F."/>
        </authorList>
    </citation>
    <scope>NUCLEOTIDE SEQUENCE [LARGE SCALE GENOMIC DNA]</scope>
</reference>
<dbReference type="Proteomes" id="UP000178645">
    <property type="component" value="Unassembled WGS sequence"/>
</dbReference>
<evidence type="ECO:0008006" key="3">
    <source>
        <dbReference type="Google" id="ProtNLM"/>
    </source>
</evidence>
<accession>A0A1F6Y4K0</accession>
<evidence type="ECO:0000313" key="2">
    <source>
        <dbReference type="Proteomes" id="UP000178645"/>
    </source>
</evidence>
<evidence type="ECO:0000313" key="1">
    <source>
        <dbReference type="EMBL" id="OGJ01304.1"/>
    </source>
</evidence>
<dbReference type="Gene3D" id="3.30.2310.20">
    <property type="entry name" value="RelE-like"/>
    <property type="match status" value="1"/>
</dbReference>
<organism evidence="1 2">
    <name type="scientific">Candidatus Nomurabacteria bacterium RIFCSPLOWO2_12_FULL_44_11</name>
    <dbReference type="NCBI Taxonomy" id="1801796"/>
    <lineage>
        <taxon>Bacteria</taxon>
        <taxon>Candidatus Nomuraibacteriota</taxon>
    </lineage>
</organism>
<proteinExistence type="predicted"/>
<sequence>MILLKTNRYKRITATLPVKARKILVEQEILLIENIFHPKLHTKKLKIPGIPVFSFRITRNYRGIFRIDGEYVILSAIGHRKDIYQSLE</sequence>
<protein>
    <recommendedName>
        <fullName evidence="3">Plasmid stabilization protein</fullName>
    </recommendedName>
</protein>
<gene>
    <name evidence="1" type="ORF">A3G53_00625</name>
</gene>
<comment type="caution">
    <text evidence="1">The sequence shown here is derived from an EMBL/GenBank/DDBJ whole genome shotgun (WGS) entry which is preliminary data.</text>
</comment>
<dbReference type="SUPFAM" id="SSF143011">
    <property type="entry name" value="RelE-like"/>
    <property type="match status" value="1"/>
</dbReference>
<dbReference type="EMBL" id="MFVU01000028">
    <property type="protein sequence ID" value="OGJ01304.1"/>
    <property type="molecule type" value="Genomic_DNA"/>
</dbReference>
<name>A0A1F6Y4K0_9BACT</name>
<dbReference type="InterPro" id="IPR035093">
    <property type="entry name" value="RelE/ParE_toxin_dom_sf"/>
</dbReference>